<dbReference type="SUPFAM" id="SSF55424">
    <property type="entry name" value="FAD/NAD-linked reductases, dimerisation (C-terminal) domain"/>
    <property type="match status" value="1"/>
</dbReference>
<evidence type="ECO:0000313" key="9">
    <source>
        <dbReference type="Proteomes" id="UP000654471"/>
    </source>
</evidence>
<evidence type="ECO:0000256" key="2">
    <source>
        <dbReference type="ARBA" id="ARBA00022630"/>
    </source>
</evidence>
<evidence type="ECO:0000259" key="7">
    <source>
        <dbReference type="Pfam" id="PF14759"/>
    </source>
</evidence>
<dbReference type="Gene3D" id="3.30.390.30">
    <property type="match status" value="1"/>
</dbReference>
<evidence type="ECO:0000256" key="3">
    <source>
        <dbReference type="ARBA" id="ARBA00022827"/>
    </source>
</evidence>
<accession>A0ABQ2VEM7</accession>
<organism evidence="8 9">
    <name type="scientific">Streptomyces albospinus</name>
    <dbReference type="NCBI Taxonomy" id="285515"/>
    <lineage>
        <taxon>Bacteria</taxon>
        <taxon>Bacillati</taxon>
        <taxon>Actinomycetota</taxon>
        <taxon>Actinomycetes</taxon>
        <taxon>Kitasatosporales</taxon>
        <taxon>Streptomycetaceae</taxon>
        <taxon>Streptomyces</taxon>
    </lineage>
</organism>
<dbReference type="InterPro" id="IPR016156">
    <property type="entry name" value="FAD/NAD-linked_Rdtase_dimer_sf"/>
</dbReference>
<dbReference type="InterPro" id="IPR050446">
    <property type="entry name" value="FAD-oxidoreductase/Apoptosis"/>
</dbReference>
<dbReference type="EMBL" id="BMRP01000022">
    <property type="protein sequence ID" value="GGU82428.1"/>
    <property type="molecule type" value="Genomic_DNA"/>
</dbReference>
<sequence length="194" mass="20505">MTGVDLGDGTTLPADVVVLALGSTPATDWLTDSGLNLGNGVVCDARCEAAPGIYAAGDVASWHNPHFGTRMRLEHRMNATEQAMAAAGNLLGDATPFAPVPYFWTDQYDVKIQAYGIFPPGADPLIVDGAPSDGHFTAAYGHHGIVVGVLGWNSPRQTRTLRRLVVERAPWTAFTATPTPTPRHTPTPALHSAP</sequence>
<gene>
    <name evidence="8" type="ORF">GCM10010211_55520</name>
</gene>
<keyword evidence="9" id="KW-1185">Reference proteome</keyword>
<keyword evidence="3" id="KW-0274">FAD</keyword>
<evidence type="ECO:0000259" key="6">
    <source>
        <dbReference type="Pfam" id="PF07992"/>
    </source>
</evidence>
<evidence type="ECO:0000313" key="8">
    <source>
        <dbReference type="EMBL" id="GGU82428.1"/>
    </source>
</evidence>
<reference evidence="9" key="1">
    <citation type="journal article" date="2019" name="Int. J. Syst. Evol. Microbiol.">
        <title>The Global Catalogue of Microorganisms (GCM) 10K type strain sequencing project: providing services to taxonomists for standard genome sequencing and annotation.</title>
        <authorList>
            <consortium name="The Broad Institute Genomics Platform"/>
            <consortium name="The Broad Institute Genome Sequencing Center for Infectious Disease"/>
            <person name="Wu L."/>
            <person name="Ma J."/>
        </authorList>
    </citation>
    <scope>NUCLEOTIDE SEQUENCE [LARGE SCALE GENOMIC DNA]</scope>
    <source>
        <strain evidence="9">JCM 3399</strain>
    </source>
</reference>
<proteinExistence type="predicted"/>
<comment type="cofactor">
    <cofactor evidence="1">
        <name>FAD</name>
        <dbReference type="ChEBI" id="CHEBI:57692"/>
    </cofactor>
</comment>
<dbReference type="InterPro" id="IPR023753">
    <property type="entry name" value="FAD/NAD-binding_dom"/>
</dbReference>
<dbReference type="PANTHER" id="PTHR43557:SF2">
    <property type="entry name" value="RIESKE DOMAIN-CONTAINING PROTEIN-RELATED"/>
    <property type="match status" value="1"/>
</dbReference>
<dbReference type="PRINTS" id="PR00368">
    <property type="entry name" value="FADPNR"/>
</dbReference>
<feature type="region of interest" description="Disordered" evidence="5">
    <location>
        <begin position="174"/>
        <end position="194"/>
    </location>
</feature>
<protein>
    <recommendedName>
        <fullName evidence="10">Ferredoxin reductase</fullName>
    </recommendedName>
</protein>
<feature type="domain" description="Reductase C-terminal" evidence="7">
    <location>
        <begin position="102"/>
        <end position="172"/>
    </location>
</feature>
<evidence type="ECO:0000256" key="1">
    <source>
        <dbReference type="ARBA" id="ARBA00001974"/>
    </source>
</evidence>
<name>A0ABQ2VEM7_9ACTN</name>
<keyword evidence="2" id="KW-0285">Flavoprotein</keyword>
<comment type="caution">
    <text evidence="8">The sequence shown here is derived from an EMBL/GenBank/DDBJ whole genome shotgun (WGS) entry which is preliminary data.</text>
</comment>
<evidence type="ECO:0008006" key="10">
    <source>
        <dbReference type="Google" id="ProtNLM"/>
    </source>
</evidence>
<dbReference type="InterPro" id="IPR036188">
    <property type="entry name" value="FAD/NAD-bd_sf"/>
</dbReference>
<dbReference type="InterPro" id="IPR028202">
    <property type="entry name" value="Reductase_C"/>
</dbReference>
<evidence type="ECO:0000256" key="5">
    <source>
        <dbReference type="SAM" id="MobiDB-lite"/>
    </source>
</evidence>
<dbReference type="Proteomes" id="UP000654471">
    <property type="component" value="Unassembled WGS sequence"/>
</dbReference>
<dbReference type="Pfam" id="PF14759">
    <property type="entry name" value="Reductase_C"/>
    <property type="match status" value="1"/>
</dbReference>
<keyword evidence="4" id="KW-0560">Oxidoreductase</keyword>
<dbReference type="Gene3D" id="3.50.50.60">
    <property type="entry name" value="FAD/NAD(P)-binding domain"/>
    <property type="match status" value="1"/>
</dbReference>
<dbReference type="SUPFAM" id="SSF51905">
    <property type="entry name" value="FAD/NAD(P)-binding domain"/>
    <property type="match status" value="1"/>
</dbReference>
<dbReference type="Pfam" id="PF07992">
    <property type="entry name" value="Pyr_redox_2"/>
    <property type="match status" value="1"/>
</dbReference>
<evidence type="ECO:0000256" key="4">
    <source>
        <dbReference type="ARBA" id="ARBA00023002"/>
    </source>
</evidence>
<dbReference type="PANTHER" id="PTHR43557">
    <property type="entry name" value="APOPTOSIS-INDUCING FACTOR 1"/>
    <property type="match status" value="1"/>
</dbReference>
<feature type="domain" description="FAD/NAD(P)-binding" evidence="6">
    <location>
        <begin position="4"/>
        <end position="83"/>
    </location>
</feature>